<organism evidence="5 6">
    <name type="scientific">Tanacetum coccineum</name>
    <dbReference type="NCBI Taxonomy" id="301880"/>
    <lineage>
        <taxon>Eukaryota</taxon>
        <taxon>Viridiplantae</taxon>
        <taxon>Streptophyta</taxon>
        <taxon>Embryophyta</taxon>
        <taxon>Tracheophyta</taxon>
        <taxon>Spermatophyta</taxon>
        <taxon>Magnoliopsida</taxon>
        <taxon>eudicotyledons</taxon>
        <taxon>Gunneridae</taxon>
        <taxon>Pentapetalae</taxon>
        <taxon>asterids</taxon>
        <taxon>campanulids</taxon>
        <taxon>Asterales</taxon>
        <taxon>Asteraceae</taxon>
        <taxon>Asteroideae</taxon>
        <taxon>Anthemideae</taxon>
        <taxon>Anthemidinae</taxon>
        <taxon>Tanacetum</taxon>
    </lineage>
</organism>
<dbReference type="PANTHER" id="PTHR42648">
    <property type="entry name" value="TRANSPOSASE, PUTATIVE-RELATED"/>
    <property type="match status" value="1"/>
</dbReference>
<keyword evidence="2" id="KW-0378">Hydrolase</keyword>
<sequence>MSIRVLLAKERILKLIQVWDEKQIKPWSLPELLLQLSNDSRTIAEILKQREEKRIEREQAANLAVQKEQEEQAAQSFTPYWNFPMIDDDDDEHTIQYRLYLERSSKAITPDLPTEEPHNSLSMGDEHLSTIPKTELDEVIKSSVEDLVPIPSESKGISDDICDMPFCDNDHFDSEFGLIDSLLSRDISITSPKIDFLPEEFAGELDLIDPILPGIDEDDFDEEEGAIDIDILQIEDEILLEKLLNVNFLIDKIEALNLTPFIPFVLEYSSSSPIPVMDSDFLIEEVDIFLVSEDSIPPGIESDFDSEGDIIFLDDLLNDDPIPEYERFTFDIEPDTAVINNFDELNEDECFDPGGGEIVFSQNVEDDDSFTFVIQTFLPFLTYPEDSSLPLSFGSEDIIFDPDISAFHFSSLKLVAFKCTDNAKITRKWSKLDKHGHGNGKSAQEPEILTKRQTLVNHWWHVIQRMELMLGSKANIEGLGLEILDAPQVLGGSSQSYKRDLYTVKGESRSTDVMVWNPVFDAHNEVACLMLGIMTSKLHRQFENYSPYDMLQELKSMFEKQAGGYVEQLDHLGYVLPQDLSVGLILNGLTSDFAGFVRNYNMHNMGKTVGELHALLIEYEKGLPKKAATPQVMAIQGGRIQKANKKSLNAKGKEHPKKDDACHHYKEVGHCKRNCLAYLAELIKKKKQVGTVILQLTPPYTPQHNGVSERSNHTLLDMVRLMMNLTTLPLSFWDYALESAIHIFNMVPTKKVDKTPYELWYGKVPNLSYLKVWRCEALVKRDTPNKLQQRYIKCIFIGYPKEMMGYYFYFPPENKIVVARYAEFFEKNIISQEVSGRAVELEEIQDEDASRSENTSKIPMEVEGFEPPQEEVIPVRRSAMTHRAPNHLCRNVEVDEHSLGDLNEPTNYKAAMLDIESDKWLDTVGSKWLFKKKTDMDGIVHTYKAHLVAKVFTQTYRVDYEETFSPIADIRVIRILKAITTFYDYEIWQMDVKTTFLNGYLDEDIYMVQPKGFIDPKHPRKVCKL</sequence>
<reference evidence="5" key="1">
    <citation type="journal article" date="2022" name="Int. J. Mol. Sci.">
        <title>Draft Genome of Tanacetum Coccineum: Genomic Comparison of Closely Related Tanacetum-Family Plants.</title>
        <authorList>
            <person name="Yamashiro T."/>
            <person name="Shiraishi A."/>
            <person name="Nakayama K."/>
            <person name="Satake H."/>
        </authorList>
    </citation>
    <scope>NUCLEOTIDE SEQUENCE</scope>
</reference>
<evidence type="ECO:0000313" key="6">
    <source>
        <dbReference type="Proteomes" id="UP001151760"/>
    </source>
</evidence>
<dbReference type="EMBL" id="BQNB010021600">
    <property type="protein sequence ID" value="GJU08101.1"/>
    <property type="molecule type" value="Genomic_DNA"/>
</dbReference>
<accession>A0ABQ5J719</accession>
<keyword evidence="6" id="KW-1185">Reference proteome</keyword>
<dbReference type="InterPro" id="IPR036397">
    <property type="entry name" value="RNaseH_sf"/>
</dbReference>
<proteinExistence type="predicted"/>
<protein>
    <submittedName>
        <fullName evidence="5">Retrotransposon protein, putative, ty1-copia subclass</fullName>
    </submittedName>
</protein>
<dbReference type="PROSITE" id="PS50994">
    <property type="entry name" value="INTEGRASE"/>
    <property type="match status" value="1"/>
</dbReference>
<reference evidence="5" key="2">
    <citation type="submission" date="2022-01" db="EMBL/GenBank/DDBJ databases">
        <authorList>
            <person name="Yamashiro T."/>
            <person name="Shiraishi A."/>
            <person name="Satake H."/>
            <person name="Nakayama K."/>
        </authorList>
    </citation>
    <scope>NUCLEOTIDE SEQUENCE</scope>
</reference>
<evidence type="ECO:0000256" key="3">
    <source>
        <dbReference type="SAM" id="Coils"/>
    </source>
</evidence>
<dbReference type="PANTHER" id="PTHR42648:SF27">
    <property type="entry name" value="RNA-DIRECTED DNA POLYMERASE"/>
    <property type="match status" value="1"/>
</dbReference>
<comment type="caution">
    <text evidence="5">The sequence shown here is derived from an EMBL/GenBank/DDBJ whole genome shotgun (WGS) entry which is preliminary data.</text>
</comment>
<evidence type="ECO:0000256" key="1">
    <source>
        <dbReference type="ARBA" id="ARBA00022723"/>
    </source>
</evidence>
<dbReference type="Gene3D" id="3.30.420.10">
    <property type="entry name" value="Ribonuclease H-like superfamily/Ribonuclease H"/>
    <property type="match status" value="1"/>
</dbReference>
<dbReference type="SUPFAM" id="SSF53098">
    <property type="entry name" value="Ribonuclease H-like"/>
    <property type="match status" value="1"/>
</dbReference>
<dbReference type="Pfam" id="PF07727">
    <property type="entry name" value="RVT_2"/>
    <property type="match status" value="1"/>
</dbReference>
<feature type="coiled-coil region" evidence="3">
    <location>
        <begin position="43"/>
        <end position="70"/>
    </location>
</feature>
<evidence type="ECO:0000256" key="2">
    <source>
        <dbReference type="ARBA" id="ARBA00022801"/>
    </source>
</evidence>
<keyword evidence="3" id="KW-0175">Coiled coil</keyword>
<dbReference type="InterPro" id="IPR057670">
    <property type="entry name" value="SH3_retrovirus"/>
</dbReference>
<gene>
    <name evidence="5" type="ORF">Tco_1124531</name>
</gene>
<feature type="domain" description="Integrase catalytic" evidence="4">
    <location>
        <begin position="692"/>
        <end position="764"/>
    </location>
</feature>
<keyword evidence="1" id="KW-0479">Metal-binding</keyword>
<dbReference type="Pfam" id="PF25597">
    <property type="entry name" value="SH3_retrovirus"/>
    <property type="match status" value="1"/>
</dbReference>
<evidence type="ECO:0000313" key="5">
    <source>
        <dbReference type="EMBL" id="GJU08101.1"/>
    </source>
</evidence>
<dbReference type="InterPro" id="IPR013103">
    <property type="entry name" value="RVT_2"/>
</dbReference>
<dbReference type="InterPro" id="IPR001584">
    <property type="entry name" value="Integrase_cat-core"/>
</dbReference>
<dbReference type="InterPro" id="IPR039537">
    <property type="entry name" value="Retrotran_Ty1/copia-like"/>
</dbReference>
<dbReference type="InterPro" id="IPR012337">
    <property type="entry name" value="RNaseH-like_sf"/>
</dbReference>
<evidence type="ECO:0000259" key="4">
    <source>
        <dbReference type="PROSITE" id="PS50994"/>
    </source>
</evidence>
<dbReference type="Proteomes" id="UP001151760">
    <property type="component" value="Unassembled WGS sequence"/>
</dbReference>
<name>A0ABQ5J719_9ASTR</name>